<dbReference type="InterPro" id="IPR036397">
    <property type="entry name" value="RNaseH_sf"/>
</dbReference>
<sequence>MSNAQSEIQPILGDGDIYAGIDYSMNGPAICIWDSSLPLTHENLRYYNYGKTKSKCGEFNNVVILAQEKFDSDEPRFREIALWARAVLQSNKVTKASLEGYAMGGKSNRVFQIGECTGQLKQELYNLNIDYEIIPPTQVKMQFQGKGNAKKEQMIDCFNELWGIKLHQQLLLNKEYEKPVDDLVDSFANLICHPDLSEIRLQLMGK</sequence>
<dbReference type="Gene3D" id="3.30.420.10">
    <property type="entry name" value="Ribonuclease H-like superfamily/Ribonuclease H"/>
    <property type="match status" value="1"/>
</dbReference>
<reference evidence="1 2" key="1">
    <citation type="submission" date="2018-05" db="EMBL/GenBank/DDBJ databases">
        <title>Whole genome sequencing of Vibrio phage VP-1.</title>
        <authorList>
            <person name="Nandita M."/>
            <person name="Bhat S.G."/>
        </authorList>
    </citation>
    <scope>NUCLEOTIDE SEQUENCE [LARGE SCALE GENOMIC DNA]</scope>
</reference>
<dbReference type="GO" id="GO:0003676">
    <property type="term" value="F:nucleic acid binding"/>
    <property type="evidence" value="ECO:0007669"/>
    <property type="project" value="InterPro"/>
</dbReference>
<protein>
    <submittedName>
        <fullName evidence="1">Ribonuclease H-like domain protein</fullName>
    </submittedName>
</protein>
<evidence type="ECO:0000313" key="2">
    <source>
        <dbReference type="Proteomes" id="UP000305753"/>
    </source>
</evidence>
<dbReference type="Proteomes" id="UP000305753">
    <property type="component" value="Segment"/>
</dbReference>
<proteinExistence type="predicted"/>
<name>A0A4P2TFS3_9CAUD</name>
<dbReference type="EMBL" id="MH363700">
    <property type="protein sequence ID" value="AWY10188.1"/>
    <property type="molecule type" value="Genomic_DNA"/>
</dbReference>
<organism evidence="1 2">
    <name type="scientific">Vibrio phage VP-1</name>
    <dbReference type="NCBI Taxonomy" id="2234088"/>
    <lineage>
        <taxon>Viruses</taxon>
        <taxon>Duplodnaviria</taxon>
        <taxon>Heunggongvirae</taxon>
        <taxon>Uroviricota</taxon>
        <taxon>Caudoviricetes</taxon>
        <taxon>Pantevenvirales</taxon>
        <taxon>Ackermannviridae</taxon>
        <taxon>Vapseptimavirus</taxon>
        <taxon>Vapseptimavirus VAP7</taxon>
    </lineage>
</organism>
<dbReference type="SUPFAM" id="SSF53098">
    <property type="entry name" value="Ribonuclease H-like"/>
    <property type="match status" value="1"/>
</dbReference>
<dbReference type="InterPro" id="IPR012337">
    <property type="entry name" value="RNaseH-like_sf"/>
</dbReference>
<evidence type="ECO:0000313" key="1">
    <source>
        <dbReference type="EMBL" id="AWY10188.1"/>
    </source>
</evidence>
<accession>A0A4P2TFS3</accession>